<dbReference type="PROSITE" id="PS51864">
    <property type="entry name" value="ASTACIN"/>
    <property type="match status" value="1"/>
</dbReference>
<dbReference type="Gene3D" id="3.40.390.10">
    <property type="entry name" value="Collagenase (Catalytic Domain)"/>
    <property type="match status" value="1"/>
</dbReference>
<evidence type="ECO:0000313" key="5">
    <source>
        <dbReference type="Proteomes" id="UP000575898"/>
    </source>
</evidence>
<keyword evidence="1" id="KW-0482">Metalloprotease</keyword>
<dbReference type="SUPFAM" id="SSF55486">
    <property type="entry name" value="Metalloproteases ('zincins'), catalytic domain"/>
    <property type="match status" value="1"/>
</dbReference>
<protein>
    <recommendedName>
        <fullName evidence="3">Peptidase M12A domain-containing protein</fullName>
    </recommendedName>
</protein>
<gene>
    <name evidence="4" type="ORF">HNQ59_003640</name>
</gene>
<feature type="binding site" evidence="1">
    <location>
        <position position="192"/>
    </location>
    <ligand>
        <name>Zn(2+)</name>
        <dbReference type="ChEBI" id="CHEBI:29105"/>
        <note>catalytic</note>
    </ligand>
</feature>
<accession>A0A840MYU2</accession>
<comment type="caution">
    <text evidence="1">Lacks conserved residue(s) required for the propagation of feature annotation.</text>
</comment>
<evidence type="ECO:0000259" key="3">
    <source>
        <dbReference type="PROSITE" id="PS51864"/>
    </source>
</evidence>
<feature type="chain" id="PRO_5032532925" description="Peptidase M12A domain-containing protein" evidence="2">
    <location>
        <begin position="25"/>
        <end position="391"/>
    </location>
</feature>
<keyword evidence="1" id="KW-0862">Zinc</keyword>
<feature type="domain" description="Peptidase M12A" evidence="3">
    <location>
        <begin position="98"/>
        <end position="292"/>
    </location>
</feature>
<keyword evidence="5" id="KW-1185">Reference proteome</keyword>
<dbReference type="Proteomes" id="UP000575898">
    <property type="component" value="Unassembled WGS sequence"/>
</dbReference>
<keyword evidence="2" id="KW-0732">Signal</keyword>
<dbReference type="InterPro" id="IPR024079">
    <property type="entry name" value="MetalloPept_cat_dom_sf"/>
</dbReference>
<dbReference type="PRINTS" id="PR00480">
    <property type="entry name" value="ASTACIN"/>
</dbReference>
<name>A0A840MYU2_9PROT</name>
<dbReference type="GO" id="GO:0004222">
    <property type="term" value="F:metalloendopeptidase activity"/>
    <property type="evidence" value="ECO:0007669"/>
    <property type="project" value="UniProtKB-UniRule"/>
</dbReference>
<feature type="binding site" evidence="1">
    <location>
        <position position="188"/>
    </location>
    <ligand>
        <name>Zn(2+)</name>
        <dbReference type="ChEBI" id="CHEBI:29105"/>
        <note>catalytic</note>
    </ligand>
</feature>
<dbReference type="GO" id="GO:0006508">
    <property type="term" value="P:proteolysis"/>
    <property type="evidence" value="ECO:0007669"/>
    <property type="project" value="UniProtKB-KW"/>
</dbReference>
<dbReference type="InterPro" id="IPR001506">
    <property type="entry name" value="Peptidase_M12A"/>
</dbReference>
<feature type="signal peptide" evidence="2">
    <location>
        <begin position="1"/>
        <end position="24"/>
    </location>
</feature>
<dbReference type="SMART" id="SM00235">
    <property type="entry name" value="ZnMc"/>
    <property type="match status" value="1"/>
</dbReference>
<feature type="active site" evidence="1">
    <location>
        <position position="189"/>
    </location>
</feature>
<comment type="caution">
    <text evidence="4">The sequence shown here is derived from an EMBL/GenBank/DDBJ whole genome shotgun (WGS) entry which is preliminary data.</text>
</comment>
<proteinExistence type="predicted"/>
<organism evidence="4 5">
    <name type="scientific">Chitinivorax tropicus</name>
    <dbReference type="NCBI Taxonomy" id="714531"/>
    <lineage>
        <taxon>Bacteria</taxon>
        <taxon>Pseudomonadati</taxon>
        <taxon>Pseudomonadota</taxon>
        <taxon>Betaproteobacteria</taxon>
        <taxon>Chitinivorax</taxon>
    </lineage>
</organism>
<dbReference type="PANTHER" id="PTHR10127">
    <property type="entry name" value="DISCOIDIN, CUB, EGF, LAMININ , AND ZINC METALLOPROTEASE DOMAIN CONTAINING"/>
    <property type="match status" value="1"/>
</dbReference>
<reference evidence="4 5" key="1">
    <citation type="submission" date="2020-08" db="EMBL/GenBank/DDBJ databases">
        <title>Genomic Encyclopedia of Type Strains, Phase IV (KMG-IV): sequencing the most valuable type-strain genomes for metagenomic binning, comparative biology and taxonomic classification.</title>
        <authorList>
            <person name="Goeker M."/>
        </authorList>
    </citation>
    <scope>NUCLEOTIDE SEQUENCE [LARGE SCALE GENOMIC DNA]</scope>
    <source>
        <strain evidence="4 5">DSM 27165</strain>
    </source>
</reference>
<dbReference type="InterPro" id="IPR034035">
    <property type="entry name" value="Astacin-like_dom"/>
</dbReference>
<dbReference type="Pfam" id="PF01400">
    <property type="entry name" value="Astacin"/>
    <property type="match status" value="1"/>
</dbReference>
<dbReference type="EMBL" id="JACHHY010000031">
    <property type="protein sequence ID" value="MBB5020321.1"/>
    <property type="molecule type" value="Genomic_DNA"/>
</dbReference>
<evidence type="ECO:0000256" key="2">
    <source>
        <dbReference type="SAM" id="SignalP"/>
    </source>
</evidence>
<dbReference type="RefSeq" id="WP_184041723.1">
    <property type="nucleotide sequence ID" value="NZ_JACHHY010000031.1"/>
</dbReference>
<dbReference type="InterPro" id="IPR006026">
    <property type="entry name" value="Peptidase_Metallo"/>
</dbReference>
<sequence>MQRISRTCSLLFISGSLFASVAQAAPVALVKDGETAYGYSLEADQLVPYTVQRGMAVIDDIVLGTHANIQRHGIPSLRVRPWTSKQEVQTRDVVPFDNHIGTSSRWPNNTLYYSLEEASDAAATAFRAAIRHLESNTNVRFEERTDQTNYVRVISDAPRECSSFVGMQGGAQDLSLGEGCETMGIAAHEILHALGWAHEQSRADRDRFVTINMSNVQADKVTNFMLSQGGDPIGAYDFDSIMHYRSSAFAINTAIPTILPIDPNIQLSRLGQRNGLSAGDRASVNHFYPRLNTDLGLSLNTQQLVINKNGRGMATIDLAAKQRNLVQLTATTSNNRLINNSGIQFTHLKGNQYQLTVKPSAEMTGQAELTVQATDQFGQVVRKKLALTVLR</sequence>
<evidence type="ECO:0000313" key="4">
    <source>
        <dbReference type="EMBL" id="MBB5020321.1"/>
    </source>
</evidence>
<dbReference type="PANTHER" id="PTHR10127:SF802">
    <property type="entry name" value="ZINC METALLOPROTEINASE NAS-10"/>
    <property type="match status" value="1"/>
</dbReference>
<keyword evidence="1" id="KW-0479">Metal-binding</keyword>
<keyword evidence="1" id="KW-0378">Hydrolase</keyword>
<feature type="binding site" evidence="1">
    <location>
        <position position="198"/>
    </location>
    <ligand>
        <name>Zn(2+)</name>
        <dbReference type="ChEBI" id="CHEBI:29105"/>
        <note>catalytic</note>
    </ligand>
</feature>
<evidence type="ECO:0000256" key="1">
    <source>
        <dbReference type="PROSITE-ProRule" id="PRU01211"/>
    </source>
</evidence>
<dbReference type="CDD" id="cd04280">
    <property type="entry name" value="ZnMc_astacin_like"/>
    <property type="match status" value="1"/>
</dbReference>
<dbReference type="GO" id="GO:0008270">
    <property type="term" value="F:zinc ion binding"/>
    <property type="evidence" value="ECO:0007669"/>
    <property type="project" value="UniProtKB-UniRule"/>
</dbReference>
<comment type="cofactor">
    <cofactor evidence="1">
        <name>Zn(2+)</name>
        <dbReference type="ChEBI" id="CHEBI:29105"/>
    </cofactor>
    <text evidence="1">Binds 1 zinc ion per subunit.</text>
</comment>
<keyword evidence="1" id="KW-0645">Protease</keyword>
<dbReference type="AlphaFoldDB" id="A0A840MYU2"/>